<dbReference type="SUPFAM" id="SSF54695">
    <property type="entry name" value="POZ domain"/>
    <property type="match status" value="1"/>
</dbReference>
<dbReference type="AlphaFoldDB" id="A0A5C3LL97"/>
<dbReference type="Gene3D" id="3.30.710.10">
    <property type="entry name" value="Potassium Channel Kv1.1, Chain A"/>
    <property type="match status" value="1"/>
</dbReference>
<dbReference type="InterPro" id="IPR000210">
    <property type="entry name" value="BTB/POZ_dom"/>
</dbReference>
<evidence type="ECO:0000313" key="2">
    <source>
        <dbReference type="EMBL" id="TFK33442.1"/>
    </source>
</evidence>
<dbReference type="Proteomes" id="UP000308652">
    <property type="component" value="Unassembled WGS sequence"/>
</dbReference>
<proteinExistence type="predicted"/>
<organism evidence="2 3">
    <name type="scientific">Crucibulum laeve</name>
    <dbReference type="NCBI Taxonomy" id="68775"/>
    <lineage>
        <taxon>Eukaryota</taxon>
        <taxon>Fungi</taxon>
        <taxon>Dikarya</taxon>
        <taxon>Basidiomycota</taxon>
        <taxon>Agaricomycotina</taxon>
        <taxon>Agaricomycetes</taxon>
        <taxon>Agaricomycetidae</taxon>
        <taxon>Agaricales</taxon>
        <taxon>Agaricineae</taxon>
        <taxon>Nidulariaceae</taxon>
        <taxon>Crucibulum</taxon>
    </lineage>
</organism>
<keyword evidence="3" id="KW-1185">Reference proteome</keyword>
<dbReference type="SMART" id="SM00225">
    <property type="entry name" value="BTB"/>
    <property type="match status" value="1"/>
</dbReference>
<evidence type="ECO:0000313" key="3">
    <source>
        <dbReference type="Proteomes" id="UP000308652"/>
    </source>
</evidence>
<dbReference type="OrthoDB" id="6359816at2759"/>
<gene>
    <name evidence="2" type="ORF">BDQ12DRAFT_727764</name>
</gene>
<dbReference type="Pfam" id="PF00651">
    <property type="entry name" value="BTB"/>
    <property type="match status" value="1"/>
</dbReference>
<accession>A0A5C3LL97</accession>
<protein>
    <recommendedName>
        <fullName evidence="1">BTB domain-containing protein</fullName>
    </recommendedName>
</protein>
<dbReference type="STRING" id="68775.A0A5C3LL97"/>
<reference evidence="2 3" key="1">
    <citation type="journal article" date="2019" name="Nat. Ecol. Evol.">
        <title>Megaphylogeny resolves global patterns of mushroom evolution.</title>
        <authorList>
            <person name="Varga T."/>
            <person name="Krizsan K."/>
            <person name="Foldi C."/>
            <person name="Dima B."/>
            <person name="Sanchez-Garcia M."/>
            <person name="Sanchez-Ramirez S."/>
            <person name="Szollosi G.J."/>
            <person name="Szarkandi J.G."/>
            <person name="Papp V."/>
            <person name="Albert L."/>
            <person name="Andreopoulos W."/>
            <person name="Angelini C."/>
            <person name="Antonin V."/>
            <person name="Barry K.W."/>
            <person name="Bougher N.L."/>
            <person name="Buchanan P."/>
            <person name="Buyck B."/>
            <person name="Bense V."/>
            <person name="Catcheside P."/>
            <person name="Chovatia M."/>
            <person name="Cooper J."/>
            <person name="Damon W."/>
            <person name="Desjardin D."/>
            <person name="Finy P."/>
            <person name="Geml J."/>
            <person name="Haridas S."/>
            <person name="Hughes K."/>
            <person name="Justo A."/>
            <person name="Karasinski D."/>
            <person name="Kautmanova I."/>
            <person name="Kiss B."/>
            <person name="Kocsube S."/>
            <person name="Kotiranta H."/>
            <person name="LaButti K.M."/>
            <person name="Lechner B.E."/>
            <person name="Liimatainen K."/>
            <person name="Lipzen A."/>
            <person name="Lukacs Z."/>
            <person name="Mihaltcheva S."/>
            <person name="Morgado L.N."/>
            <person name="Niskanen T."/>
            <person name="Noordeloos M.E."/>
            <person name="Ohm R.A."/>
            <person name="Ortiz-Santana B."/>
            <person name="Ovrebo C."/>
            <person name="Racz N."/>
            <person name="Riley R."/>
            <person name="Savchenko A."/>
            <person name="Shiryaev A."/>
            <person name="Soop K."/>
            <person name="Spirin V."/>
            <person name="Szebenyi C."/>
            <person name="Tomsovsky M."/>
            <person name="Tulloss R.E."/>
            <person name="Uehling J."/>
            <person name="Grigoriev I.V."/>
            <person name="Vagvolgyi C."/>
            <person name="Papp T."/>
            <person name="Martin F.M."/>
            <person name="Miettinen O."/>
            <person name="Hibbett D.S."/>
            <person name="Nagy L.G."/>
        </authorList>
    </citation>
    <scope>NUCLEOTIDE SEQUENCE [LARGE SCALE GENOMIC DNA]</scope>
    <source>
        <strain evidence="2 3">CBS 166.37</strain>
    </source>
</reference>
<dbReference type="InterPro" id="IPR011333">
    <property type="entry name" value="SKP1/BTB/POZ_sf"/>
</dbReference>
<dbReference type="EMBL" id="ML213648">
    <property type="protein sequence ID" value="TFK33442.1"/>
    <property type="molecule type" value="Genomic_DNA"/>
</dbReference>
<name>A0A5C3LL97_9AGAR</name>
<dbReference type="PROSITE" id="PS50097">
    <property type="entry name" value="BTB"/>
    <property type="match status" value="1"/>
</dbReference>
<sequence>MERAVQIASPPFDDETADIILRTSDNVEFRVYSLILSLASPVFKTMFALPQKNHADTPIITISEDSSTLDALLSFCYPVDAPRLSDVDLTKKVMEATTKYDMPEIIKHVQRQLLSFVEKEPLRVFAISYYYEWEEGIKLAARECLSREIIQEPVEELDAINAMAYHHLLQYHKLCGIATWKLTLSFEWLSPIPVDHLWVKCPHNLCFERSTVSFKCSDGCSRRAREWLCLYIDAAKKIIKDRPCTKTITPNYLRASALGKIGDCPSCRLQAANQLDHFVNVFSQAIEKAIDEVKLELKF</sequence>
<evidence type="ECO:0000259" key="1">
    <source>
        <dbReference type="PROSITE" id="PS50097"/>
    </source>
</evidence>
<feature type="domain" description="BTB" evidence="1">
    <location>
        <begin position="17"/>
        <end position="77"/>
    </location>
</feature>
<dbReference type="CDD" id="cd18186">
    <property type="entry name" value="BTB_POZ_ZBTB_KLHL-like"/>
    <property type="match status" value="1"/>
</dbReference>